<protein>
    <recommendedName>
        <fullName evidence="1">HAT C-terminal dimerisation domain-containing protein</fullName>
    </recommendedName>
</protein>
<feature type="non-terminal residue" evidence="2">
    <location>
        <position position="1"/>
    </location>
</feature>
<reference evidence="2 3" key="1">
    <citation type="journal article" date="2024" name="J Genomics">
        <title>Draft genome sequencing and assembly of Favolaschia claudopus CIRM-BRFM 2984 isolated from oak limbs.</title>
        <authorList>
            <person name="Navarro D."/>
            <person name="Drula E."/>
            <person name="Chaduli D."/>
            <person name="Cazenave R."/>
            <person name="Ahrendt S."/>
            <person name="Wang J."/>
            <person name="Lipzen A."/>
            <person name="Daum C."/>
            <person name="Barry K."/>
            <person name="Grigoriev I.V."/>
            <person name="Favel A."/>
            <person name="Rosso M.N."/>
            <person name="Martin F."/>
        </authorList>
    </citation>
    <scope>NUCLEOTIDE SEQUENCE [LARGE SCALE GENOMIC DNA]</scope>
    <source>
        <strain evidence="2 3">CIRM-BRFM 2984</strain>
    </source>
</reference>
<keyword evidence="3" id="KW-1185">Reference proteome</keyword>
<dbReference type="AlphaFoldDB" id="A0AAV9Z1K3"/>
<dbReference type="Pfam" id="PF05699">
    <property type="entry name" value="Dimer_Tnp_hAT"/>
    <property type="match status" value="1"/>
</dbReference>
<evidence type="ECO:0000313" key="2">
    <source>
        <dbReference type="EMBL" id="KAK6968880.1"/>
    </source>
</evidence>
<feature type="domain" description="HAT C-terminal dimerisation" evidence="1">
    <location>
        <begin position="1"/>
        <end position="38"/>
    </location>
</feature>
<sequence>ATSVYVERQFSRGRLLISSIRNRMTGETARALMCLGCWSQQGFIDDEDIFAVARMPELEEIEGKGKGKEKIILEL</sequence>
<dbReference type="EMBL" id="JAWWNJ010000241">
    <property type="protein sequence ID" value="KAK6968880.1"/>
    <property type="molecule type" value="Genomic_DNA"/>
</dbReference>
<dbReference type="SUPFAM" id="SSF53098">
    <property type="entry name" value="Ribonuclease H-like"/>
    <property type="match status" value="1"/>
</dbReference>
<evidence type="ECO:0000313" key="3">
    <source>
        <dbReference type="Proteomes" id="UP001362999"/>
    </source>
</evidence>
<dbReference type="InterPro" id="IPR008906">
    <property type="entry name" value="HATC_C_dom"/>
</dbReference>
<dbReference type="GO" id="GO:0046983">
    <property type="term" value="F:protein dimerization activity"/>
    <property type="evidence" value="ECO:0007669"/>
    <property type="project" value="InterPro"/>
</dbReference>
<name>A0AAV9Z1K3_9AGAR</name>
<gene>
    <name evidence="2" type="ORF">R3P38DRAFT_2589313</name>
</gene>
<evidence type="ECO:0000259" key="1">
    <source>
        <dbReference type="Pfam" id="PF05699"/>
    </source>
</evidence>
<comment type="caution">
    <text evidence="2">The sequence shown here is derived from an EMBL/GenBank/DDBJ whole genome shotgun (WGS) entry which is preliminary data.</text>
</comment>
<dbReference type="Proteomes" id="UP001362999">
    <property type="component" value="Unassembled WGS sequence"/>
</dbReference>
<accession>A0AAV9Z1K3</accession>
<organism evidence="2 3">
    <name type="scientific">Favolaschia claudopus</name>
    <dbReference type="NCBI Taxonomy" id="2862362"/>
    <lineage>
        <taxon>Eukaryota</taxon>
        <taxon>Fungi</taxon>
        <taxon>Dikarya</taxon>
        <taxon>Basidiomycota</taxon>
        <taxon>Agaricomycotina</taxon>
        <taxon>Agaricomycetes</taxon>
        <taxon>Agaricomycetidae</taxon>
        <taxon>Agaricales</taxon>
        <taxon>Marasmiineae</taxon>
        <taxon>Mycenaceae</taxon>
        <taxon>Favolaschia</taxon>
    </lineage>
</organism>
<dbReference type="InterPro" id="IPR012337">
    <property type="entry name" value="RNaseH-like_sf"/>
</dbReference>
<proteinExistence type="predicted"/>